<evidence type="ECO:0000256" key="1">
    <source>
        <dbReference type="SAM" id="Phobius"/>
    </source>
</evidence>
<dbReference type="PANTHER" id="PTHR30199:SF0">
    <property type="entry name" value="INNER MEMBRANE PROTEIN YDCO"/>
    <property type="match status" value="1"/>
</dbReference>
<sequence>MQKFLQDFSVPAVFAGFITFLVGISVSSVLVIQSAQLLGASTAQITSWFWALGLGIGLSGLILSWKFKYPVATSWSTAGLALILATANGYSLYEAIGAFLVCGLLTAILGFSGIFQKVLTHIPQSLTSAMLAGVLLKFGIALFASMQNDWEFILSLLAVYILSKRLSPRYSIVITVIAGVVLCPLFLQFHASTIQLSLAQPVWMTPEFSWSAIFGLALPLFVINMASQYLPGLAMIKSYGYQPNVNQLIGWTGVAQTIFAPFGCFSANIAAISAAISLDDQAHPDSKKRYIAGMSCGFFYILMGLFAATLTSILMSFPGVFMTALAGIALLGTIGHNIAIAFQDVSEREAALMTFLFSASGIQFFGIGSAFWGLLFGFAVSIILKFRKQPSFK</sequence>
<feature type="transmembrane region" description="Helical" evidence="1">
    <location>
        <begin position="72"/>
        <end position="90"/>
    </location>
</feature>
<reference evidence="2 3" key="1">
    <citation type="submission" date="2020-04" db="EMBL/GenBank/DDBJ databases">
        <title>Acinetobacter Taxon 24.</title>
        <authorList>
            <person name="Nemec A."/>
            <person name="Radolfova-Krizova L."/>
            <person name="Higgins P.G."/>
            <person name="Spanelova P."/>
        </authorList>
    </citation>
    <scope>NUCLEOTIDE SEQUENCE [LARGE SCALE GENOMIC DNA]</scope>
    <source>
        <strain evidence="2 3">ANC 5084</strain>
    </source>
</reference>
<organism evidence="2 3">
    <name type="scientific">Acinetobacter terrestris</name>
    <dbReference type="NCBI Taxonomy" id="2529843"/>
    <lineage>
        <taxon>Bacteria</taxon>
        <taxon>Pseudomonadati</taxon>
        <taxon>Pseudomonadota</taxon>
        <taxon>Gammaproteobacteria</taxon>
        <taxon>Moraxellales</taxon>
        <taxon>Moraxellaceae</taxon>
        <taxon>Acinetobacter</taxon>
        <taxon>Acinetobacter Taxon 24</taxon>
    </lineage>
</organism>
<protein>
    <submittedName>
        <fullName evidence="2">Benzoate/H(+) symporter BenE family transporter</fullName>
    </submittedName>
</protein>
<evidence type="ECO:0000313" key="3">
    <source>
        <dbReference type="Proteomes" id="UP000555322"/>
    </source>
</evidence>
<keyword evidence="1" id="KW-0472">Membrane</keyword>
<feature type="transmembrane region" description="Helical" evidence="1">
    <location>
        <begin position="320"/>
        <end position="342"/>
    </location>
</feature>
<feature type="transmembrane region" description="Helical" evidence="1">
    <location>
        <begin position="12"/>
        <end position="35"/>
    </location>
</feature>
<accession>A0ABX1UX30</accession>
<evidence type="ECO:0000313" key="2">
    <source>
        <dbReference type="EMBL" id="NNH27768.1"/>
    </source>
</evidence>
<feature type="transmembrane region" description="Helical" evidence="1">
    <location>
        <begin position="47"/>
        <end position="65"/>
    </location>
</feature>
<feature type="transmembrane region" description="Helical" evidence="1">
    <location>
        <begin position="290"/>
        <end position="314"/>
    </location>
</feature>
<dbReference type="EMBL" id="JABERJ010000048">
    <property type="protein sequence ID" value="NNH27768.1"/>
    <property type="molecule type" value="Genomic_DNA"/>
</dbReference>
<dbReference type="RefSeq" id="WP_171537192.1">
    <property type="nucleotide sequence ID" value="NZ_JABERJ010000048.1"/>
</dbReference>
<dbReference type="Pfam" id="PF03594">
    <property type="entry name" value="BenE"/>
    <property type="match status" value="1"/>
</dbReference>
<dbReference type="NCBIfam" id="TIGR00843">
    <property type="entry name" value="benE"/>
    <property type="match status" value="1"/>
</dbReference>
<keyword evidence="1" id="KW-0812">Transmembrane</keyword>
<comment type="caution">
    <text evidence="2">The sequence shown here is derived from an EMBL/GenBank/DDBJ whole genome shotgun (WGS) entry which is preliminary data.</text>
</comment>
<name>A0ABX1UX30_9GAMM</name>
<dbReference type="InterPro" id="IPR004711">
    <property type="entry name" value="Benzoate_Transporter"/>
</dbReference>
<feature type="transmembrane region" description="Helical" evidence="1">
    <location>
        <begin position="354"/>
        <end position="384"/>
    </location>
</feature>
<feature type="transmembrane region" description="Helical" evidence="1">
    <location>
        <begin position="96"/>
        <end position="115"/>
    </location>
</feature>
<feature type="transmembrane region" description="Helical" evidence="1">
    <location>
        <begin position="249"/>
        <end position="278"/>
    </location>
</feature>
<proteinExistence type="predicted"/>
<dbReference type="Proteomes" id="UP000555322">
    <property type="component" value="Unassembled WGS sequence"/>
</dbReference>
<gene>
    <name evidence="2" type="primary">benE</name>
    <name evidence="2" type="ORF">HLH15_15155</name>
</gene>
<keyword evidence="1" id="KW-1133">Transmembrane helix</keyword>
<feature type="transmembrane region" description="Helical" evidence="1">
    <location>
        <begin position="208"/>
        <end position="229"/>
    </location>
</feature>
<dbReference type="PANTHER" id="PTHR30199">
    <property type="entry name" value="MFS FAMILY TRANSPORTER, PREDICTED SUBSTRATE BENZOATE"/>
    <property type="match status" value="1"/>
</dbReference>
<keyword evidence="3" id="KW-1185">Reference proteome</keyword>
<feature type="transmembrane region" description="Helical" evidence="1">
    <location>
        <begin position="166"/>
        <end position="187"/>
    </location>
</feature>